<organism evidence="1 2">
    <name type="scientific">Lentzea aerocolonigenes</name>
    <name type="common">Lechevalieria aerocolonigenes</name>
    <name type="synonym">Saccharothrix aerocolonigenes</name>
    <dbReference type="NCBI Taxonomy" id="68170"/>
    <lineage>
        <taxon>Bacteria</taxon>
        <taxon>Bacillati</taxon>
        <taxon>Actinomycetota</taxon>
        <taxon>Actinomycetes</taxon>
        <taxon>Pseudonocardiales</taxon>
        <taxon>Pseudonocardiaceae</taxon>
        <taxon>Lentzea</taxon>
    </lineage>
</organism>
<comment type="caution">
    <text evidence="1">The sequence shown here is derived from an EMBL/GenBank/DDBJ whole genome shotgun (WGS) entry which is preliminary data.</text>
</comment>
<dbReference type="EMBL" id="JYJG01000433">
    <property type="protein sequence ID" value="KJK36226.1"/>
    <property type="molecule type" value="Genomic_DNA"/>
</dbReference>
<dbReference type="Pfam" id="PF08922">
    <property type="entry name" value="DUF1905"/>
    <property type="match status" value="1"/>
</dbReference>
<dbReference type="AlphaFoldDB" id="A0A0F0GD29"/>
<dbReference type="RefSeq" id="WP_045317467.1">
    <property type="nucleotide sequence ID" value="NZ_JYJG01000433.1"/>
</dbReference>
<keyword evidence="2" id="KW-1185">Reference proteome</keyword>
<proteinExistence type="predicted"/>
<dbReference type="OrthoDB" id="9808666at2"/>
<evidence type="ECO:0000313" key="1">
    <source>
        <dbReference type="EMBL" id="KJK36226.1"/>
    </source>
</evidence>
<dbReference type="InterPro" id="IPR015018">
    <property type="entry name" value="DUF1905"/>
</dbReference>
<dbReference type="PATRIC" id="fig|68170.10.peg.1575"/>
<dbReference type="InterPro" id="IPR037079">
    <property type="entry name" value="AF2212/PG0164-like_sf"/>
</dbReference>
<accession>A0A0F0GD29</accession>
<dbReference type="Gene3D" id="2.40.30.100">
    <property type="entry name" value="AF2212/PG0164-like"/>
    <property type="match status" value="1"/>
</dbReference>
<reference evidence="1 2" key="1">
    <citation type="submission" date="2015-02" db="EMBL/GenBank/DDBJ databases">
        <authorList>
            <person name="Ju K.-S."/>
            <person name="Doroghazi J.R."/>
            <person name="Metcalf W."/>
        </authorList>
    </citation>
    <scope>NUCLEOTIDE SEQUENCE [LARGE SCALE GENOMIC DNA]</scope>
    <source>
        <strain evidence="1 2">NRRL B-16140</strain>
    </source>
</reference>
<dbReference type="SUPFAM" id="SSF141694">
    <property type="entry name" value="AF2212/PG0164-like"/>
    <property type="match status" value="1"/>
</dbReference>
<dbReference type="Proteomes" id="UP000033393">
    <property type="component" value="Unassembled WGS sequence"/>
</dbReference>
<sequence>MFVFDAELWVWDARRMDTWTFVTLPEDVSDQIRDIATPGAGFGAVKVRVGVGASNWSTSVFPDKQSGCYVLPIKAAVRKKNAIEAGDVVEVTVEVV</sequence>
<protein>
    <recommendedName>
        <fullName evidence="3">DUF1905 domain-containing protein</fullName>
    </recommendedName>
</protein>
<dbReference type="STRING" id="68170.GCA_000974445_08828"/>
<evidence type="ECO:0000313" key="2">
    <source>
        <dbReference type="Proteomes" id="UP000033393"/>
    </source>
</evidence>
<dbReference type="eggNOG" id="ENOG5032YNP">
    <property type="taxonomic scope" value="Bacteria"/>
</dbReference>
<name>A0A0F0GD29_LENAE</name>
<gene>
    <name evidence="1" type="ORF">UK23_42360</name>
</gene>
<evidence type="ECO:0008006" key="3">
    <source>
        <dbReference type="Google" id="ProtNLM"/>
    </source>
</evidence>